<keyword evidence="10" id="KW-1185">Reference proteome</keyword>
<accession>A0A453ASH9</accession>
<evidence type="ECO:0000256" key="6">
    <source>
        <dbReference type="ARBA" id="ARBA00022989"/>
    </source>
</evidence>
<dbReference type="InterPro" id="IPR018227">
    <property type="entry name" value="Amino_acid_transport_2"/>
</dbReference>
<dbReference type="AlphaFoldDB" id="A0A453ASH9"/>
<comment type="subcellular location">
    <subcellularLocation>
        <location evidence="1">Cell inner membrane</location>
        <topology evidence="1">Multi-pass membrane protein</topology>
    </subcellularLocation>
</comment>
<dbReference type="PANTHER" id="PTHR32195">
    <property type="entry name" value="OS07G0662800 PROTEIN"/>
    <property type="match status" value="1"/>
</dbReference>
<feature type="transmembrane region" description="Helical" evidence="8">
    <location>
        <begin position="56"/>
        <end position="77"/>
    </location>
</feature>
<evidence type="ECO:0000313" key="10">
    <source>
        <dbReference type="Proteomes" id="UP000015105"/>
    </source>
</evidence>
<keyword evidence="4" id="KW-0997">Cell inner membrane</keyword>
<keyword evidence="3" id="KW-1003">Cell membrane</keyword>
<reference evidence="9" key="4">
    <citation type="submission" date="2019-03" db="UniProtKB">
        <authorList>
            <consortium name="EnsemblPlants"/>
        </authorList>
    </citation>
    <scope>IDENTIFICATION</scope>
</reference>
<feature type="transmembrane region" description="Helical" evidence="8">
    <location>
        <begin position="83"/>
        <end position="102"/>
    </location>
</feature>
<organism evidence="9 10">
    <name type="scientific">Aegilops tauschii subsp. strangulata</name>
    <name type="common">Goatgrass</name>
    <dbReference type="NCBI Taxonomy" id="200361"/>
    <lineage>
        <taxon>Eukaryota</taxon>
        <taxon>Viridiplantae</taxon>
        <taxon>Streptophyta</taxon>
        <taxon>Embryophyta</taxon>
        <taxon>Tracheophyta</taxon>
        <taxon>Spermatophyta</taxon>
        <taxon>Magnoliopsida</taxon>
        <taxon>Liliopsida</taxon>
        <taxon>Poales</taxon>
        <taxon>Poaceae</taxon>
        <taxon>BOP clade</taxon>
        <taxon>Pooideae</taxon>
        <taxon>Triticodae</taxon>
        <taxon>Triticeae</taxon>
        <taxon>Triticinae</taxon>
        <taxon>Aegilops</taxon>
    </lineage>
</organism>
<dbReference type="Gramene" id="AET2Gv20249500.4">
    <property type="protein sequence ID" value="AET2Gv20249500.4"/>
    <property type="gene ID" value="AET2Gv20249500"/>
</dbReference>
<evidence type="ECO:0000256" key="3">
    <source>
        <dbReference type="ARBA" id="ARBA00022475"/>
    </source>
</evidence>
<evidence type="ECO:0000256" key="5">
    <source>
        <dbReference type="ARBA" id="ARBA00022692"/>
    </source>
</evidence>
<reference evidence="10" key="1">
    <citation type="journal article" date="2014" name="Science">
        <title>Ancient hybridizations among the ancestral genomes of bread wheat.</title>
        <authorList>
            <consortium name="International Wheat Genome Sequencing Consortium,"/>
            <person name="Marcussen T."/>
            <person name="Sandve S.R."/>
            <person name="Heier L."/>
            <person name="Spannagl M."/>
            <person name="Pfeifer M."/>
            <person name="Jakobsen K.S."/>
            <person name="Wulff B.B."/>
            <person name="Steuernagel B."/>
            <person name="Mayer K.F."/>
            <person name="Olsen O.A."/>
        </authorList>
    </citation>
    <scope>NUCLEOTIDE SEQUENCE [LARGE SCALE GENOMIC DNA]</scope>
    <source>
        <strain evidence="10">cv. AL8/78</strain>
    </source>
</reference>
<sequence length="187" mass="20329">MCELGSGSVSLVSMAKRTLGTAGVRTVCFSYLFIHYALLVAYVARSSEILTNSLGIPLLESATLFSLAFGGLCYFGSQRVIGAVNGFLVFSIIASFTVLVGGGKWKHTVEFSSRNEFCCCSPKYTNNCSFICISECSSCSLHKFGGRPVKSKEGHCIRYCHTPCSVSRMGCCHPGDNPGVCRKWDYY</sequence>
<proteinExistence type="predicted"/>
<protein>
    <submittedName>
        <fullName evidence="9">Uncharacterized protein</fullName>
    </submittedName>
</protein>
<keyword evidence="2" id="KW-0813">Transport</keyword>
<dbReference type="Pfam" id="PF03222">
    <property type="entry name" value="Trp_Tyr_perm"/>
    <property type="match status" value="1"/>
</dbReference>
<evidence type="ECO:0000256" key="8">
    <source>
        <dbReference type="SAM" id="Phobius"/>
    </source>
</evidence>
<evidence type="ECO:0000256" key="2">
    <source>
        <dbReference type="ARBA" id="ARBA00022448"/>
    </source>
</evidence>
<dbReference type="GO" id="GO:0003333">
    <property type="term" value="P:amino acid transmembrane transport"/>
    <property type="evidence" value="ECO:0007669"/>
    <property type="project" value="InterPro"/>
</dbReference>
<dbReference type="Proteomes" id="UP000015105">
    <property type="component" value="Chromosome 2D"/>
</dbReference>
<name>A0A453ASH9_AEGTS</name>
<keyword evidence="5 8" id="KW-0812">Transmembrane</keyword>
<dbReference type="GO" id="GO:0005886">
    <property type="term" value="C:plasma membrane"/>
    <property type="evidence" value="ECO:0007669"/>
    <property type="project" value="UniProtKB-SubCell"/>
</dbReference>
<evidence type="ECO:0000256" key="1">
    <source>
        <dbReference type="ARBA" id="ARBA00004429"/>
    </source>
</evidence>
<evidence type="ECO:0000256" key="4">
    <source>
        <dbReference type="ARBA" id="ARBA00022519"/>
    </source>
</evidence>
<reference evidence="9" key="5">
    <citation type="journal article" date="2021" name="G3 (Bethesda)">
        <title>Aegilops tauschii genome assembly Aet v5.0 features greater sequence contiguity and improved annotation.</title>
        <authorList>
            <person name="Wang L."/>
            <person name="Zhu T."/>
            <person name="Rodriguez J.C."/>
            <person name="Deal K.R."/>
            <person name="Dubcovsky J."/>
            <person name="McGuire P.E."/>
            <person name="Lux T."/>
            <person name="Spannagl M."/>
            <person name="Mayer K.F.X."/>
            <person name="Baldrich P."/>
            <person name="Meyers B.C."/>
            <person name="Huo N."/>
            <person name="Gu Y.Q."/>
            <person name="Zhou H."/>
            <person name="Devos K.M."/>
            <person name="Bennetzen J.L."/>
            <person name="Unver T."/>
            <person name="Budak H."/>
            <person name="Gulick P.J."/>
            <person name="Galiba G."/>
            <person name="Kalapos B."/>
            <person name="Nelson D.R."/>
            <person name="Li P."/>
            <person name="You F.M."/>
            <person name="Luo M.C."/>
            <person name="Dvorak J."/>
        </authorList>
    </citation>
    <scope>NUCLEOTIDE SEQUENCE [LARGE SCALE GENOMIC DNA]</scope>
    <source>
        <strain evidence="9">cv. AL8/78</strain>
    </source>
</reference>
<keyword evidence="7 8" id="KW-0472">Membrane</keyword>
<feature type="transmembrane region" description="Helical" evidence="8">
    <location>
        <begin position="22"/>
        <end position="44"/>
    </location>
</feature>
<dbReference type="EnsemblPlants" id="AET2Gv20249500.4">
    <property type="protein sequence ID" value="AET2Gv20249500.4"/>
    <property type="gene ID" value="AET2Gv20249500"/>
</dbReference>
<evidence type="ECO:0000313" key="9">
    <source>
        <dbReference type="EnsemblPlants" id="AET2Gv20249500.4"/>
    </source>
</evidence>
<keyword evidence="6 8" id="KW-1133">Transmembrane helix</keyword>
<evidence type="ECO:0000256" key="7">
    <source>
        <dbReference type="ARBA" id="ARBA00023136"/>
    </source>
</evidence>
<reference evidence="9" key="3">
    <citation type="journal article" date="2017" name="Nature">
        <title>Genome sequence of the progenitor of the wheat D genome Aegilops tauschii.</title>
        <authorList>
            <person name="Luo M.C."/>
            <person name="Gu Y.Q."/>
            <person name="Puiu D."/>
            <person name="Wang H."/>
            <person name="Twardziok S.O."/>
            <person name="Deal K.R."/>
            <person name="Huo N."/>
            <person name="Zhu T."/>
            <person name="Wang L."/>
            <person name="Wang Y."/>
            <person name="McGuire P.E."/>
            <person name="Liu S."/>
            <person name="Long H."/>
            <person name="Ramasamy R.K."/>
            <person name="Rodriguez J.C."/>
            <person name="Van S.L."/>
            <person name="Yuan L."/>
            <person name="Wang Z."/>
            <person name="Xia Z."/>
            <person name="Xiao L."/>
            <person name="Anderson O.D."/>
            <person name="Ouyang S."/>
            <person name="Liang Y."/>
            <person name="Zimin A.V."/>
            <person name="Pertea G."/>
            <person name="Qi P."/>
            <person name="Bennetzen J.L."/>
            <person name="Dai X."/>
            <person name="Dawson M.W."/>
            <person name="Muller H.G."/>
            <person name="Kugler K."/>
            <person name="Rivarola-Duarte L."/>
            <person name="Spannagl M."/>
            <person name="Mayer K.F.X."/>
            <person name="Lu F.H."/>
            <person name="Bevan M.W."/>
            <person name="Leroy P."/>
            <person name="Li P."/>
            <person name="You F.M."/>
            <person name="Sun Q."/>
            <person name="Liu Z."/>
            <person name="Lyons E."/>
            <person name="Wicker T."/>
            <person name="Salzberg S.L."/>
            <person name="Devos K.M."/>
            <person name="Dvorak J."/>
        </authorList>
    </citation>
    <scope>NUCLEOTIDE SEQUENCE [LARGE SCALE GENOMIC DNA]</scope>
    <source>
        <strain evidence="9">cv. AL8/78</strain>
    </source>
</reference>
<dbReference type="PANTHER" id="PTHR32195:SF26">
    <property type="entry name" value="TRYPTOPHAN OR TYROSINE TRANSPORTER PROTEIN"/>
    <property type="match status" value="1"/>
</dbReference>
<reference evidence="10" key="2">
    <citation type="journal article" date="2017" name="Nat. Plants">
        <title>The Aegilops tauschii genome reveals multiple impacts of transposons.</title>
        <authorList>
            <person name="Zhao G."/>
            <person name="Zou C."/>
            <person name="Li K."/>
            <person name="Wang K."/>
            <person name="Li T."/>
            <person name="Gao L."/>
            <person name="Zhang X."/>
            <person name="Wang H."/>
            <person name="Yang Z."/>
            <person name="Liu X."/>
            <person name="Jiang W."/>
            <person name="Mao L."/>
            <person name="Kong X."/>
            <person name="Jiao Y."/>
            <person name="Jia J."/>
        </authorList>
    </citation>
    <scope>NUCLEOTIDE SEQUENCE [LARGE SCALE GENOMIC DNA]</scope>
    <source>
        <strain evidence="10">cv. AL8/78</strain>
    </source>
</reference>